<proteinExistence type="predicted"/>
<sequence>MPEVELYPVATLCWDPDELVKVLGIDLVFVDVDTGLDDAKMASIVLPSGTVVVLLKHERSRVRGTQLHADSKILARVVLDEFLAESGIDRHKVTWVREDE</sequence>
<evidence type="ECO:0000313" key="2">
    <source>
        <dbReference type="Proteomes" id="UP000533598"/>
    </source>
</evidence>
<protein>
    <submittedName>
        <fullName evidence="1">Uncharacterized protein</fullName>
    </submittedName>
</protein>
<accession>A0A7W7CJI3</accession>
<reference evidence="1 2" key="1">
    <citation type="submission" date="2020-08" db="EMBL/GenBank/DDBJ databases">
        <title>Sequencing the genomes of 1000 actinobacteria strains.</title>
        <authorList>
            <person name="Klenk H.-P."/>
        </authorList>
    </citation>
    <scope>NUCLEOTIDE SEQUENCE [LARGE SCALE GENOMIC DNA]</scope>
    <source>
        <strain evidence="1 2">DSM 44230</strain>
    </source>
</reference>
<keyword evidence="2" id="KW-1185">Reference proteome</keyword>
<evidence type="ECO:0000313" key="1">
    <source>
        <dbReference type="EMBL" id="MBB4682437.1"/>
    </source>
</evidence>
<gene>
    <name evidence="1" type="ORF">HNR67_008555</name>
</gene>
<dbReference type="AlphaFoldDB" id="A0A7W7CJI3"/>
<comment type="caution">
    <text evidence="1">The sequence shown here is derived from an EMBL/GenBank/DDBJ whole genome shotgun (WGS) entry which is preliminary data.</text>
</comment>
<name>A0A7W7CJI3_9PSEU</name>
<dbReference type="Proteomes" id="UP000533598">
    <property type="component" value="Unassembled WGS sequence"/>
</dbReference>
<organism evidence="1 2">
    <name type="scientific">Crossiella cryophila</name>
    <dbReference type="NCBI Taxonomy" id="43355"/>
    <lineage>
        <taxon>Bacteria</taxon>
        <taxon>Bacillati</taxon>
        <taxon>Actinomycetota</taxon>
        <taxon>Actinomycetes</taxon>
        <taxon>Pseudonocardiales</taxon>
        <taxon>Pseudonocardiaceae</taxon>
        <taxon>Crossiella</taxon>
    </lineage>
</organism>
<dbReference type="EMBL" id="JACHMH010000001">
    <property type="protein sequence ID" value="MBB4682437.1"/>
    <property type="molecule type" value="Genomic_DNA"/>
</dbReference>
<dbReference type="RefSeq" id="WP_185009744.1">
    <property type="nucleotide sequence ID" value="NZ_BAAAUI010000007.1"/>
</dbReference>